<dbReference type="EMBL" id="BMMX01000001">
    <property type="protein sequence ID" value="GGK76498.1"/>
    <property type="molecule type" value="Genomic_DNA"/>
</dbReference>
<dbReference type="Gene3D" id="3.40.50.720">
    <property type="entry name" value="NAD(P)-binding Rossmann-like Domain"/>
    <property type="match status" value="1"/>
</dbReference>
<comment type="caution">
    <text evidence="2">The sequence shown here is derived from an EMBL/GenBank/DDBJ whole genome shotgun (WGS) entry which is preliminary data.</text>
</comment>
<keyword evidence="3" id="KW-1185">Reference proteome</keyword>
<protein>
    <recommendedName>
        <fullName evidence="1">Pyrroline-5-carboxylate reductase catalytic N-terminal domain-containing protein</fullName>
    </recommendedName>
</protein>
<name>A0A8J3FL84_9ACTN</name>
<sequence length="211" mass="21044">MNLGVLGAGRMGSAVARAVGETGETVAVCSARPGSGPARGLPAACVAATLDEIWRGCHTVLLAVPFPVAMALVTGPAGRCGDGRTLIDATNPGLCRDRPLPPGISGGELIAEAASAWHVAKAFNTVAADGVPADGPLGVPVSLPVAGAPHAKLDAFALARRLGFEPVDAGDIQASRELESFAVLLARISATSGLHGGIGLSTHRAVPDAVR</sequence>
<organism evidence="2 3">
    <name type="scientific">Mangrovihabitans endophyticus</name>
    <dbReference type="NCBI Taxonomy" id="1751298"/>
    <lineage>
        <taxon>Bacteria</taxon>
        <taxon>Bacillati</taxon>
        <taxon>Actinomycetota</taxon>
        <taxon>Actinomycetes</taxon>
        <taxon>Micromonosporales</taxon>
        <taxon>Micromonosporaceae</taxon>
        <taxon>Mangrovihabitans</taxon>
    </lineage>
</organism>
<feature type="domain" description="Pyrroline-5-carboxylate reductase catalytic N-terminal" evidence="1">
    <location>
        <begin position="3"/>
        <end position="92"/>
    </location>
</feature>
<dbReference type="InterPro" id="IPR028939">
    <property type="entry name" value="P5C_Rdtase_cat_N"/>
</dbReference>
<reference evidence="2" key="1">
    <citation type="journal article" date="2014" name="Int. J. Syst. Evol. Microbiol.">
        <title>Complete genome sequence of Corynebacterium casei LMG S-19264T (=DSM 44701T), isolated from a smear-ripened cheese.</title>
        <authorList>
            <consortium name="US DOE Joint Genome Institute (JGI-PGF)"/>
            <person name="Walter F."/>
            <person name="Albersmeier A."/>
            <person name="Kalinowski J."/>
            <person name="Ruckert C."/>
        </authorList>
    </citation>
    <scope>NUCLEOTIDE SEQUENCE</scope>
    <source>
        <strain evidence="2">CGMCC 4.7299</strain>
    </source>
</reference>
<reference evidence="2" key="2">
    <citation type="submission" date="2020-09" db="EMBL/GenBank/DDBJ databases">
        <authorList>
            <person name="Sun Q."/>
            <person name="Zhou Y."/>
        </authorList>
    </citation>
    <scope>NUCLEOTIDE SEQUENCE</scope>
    <source>
        <strain evidence="2">CGMCC 4.7299</strain>
    </source>
</reference>
<dbReference type="InterPro" id="IPR036291">
    <property type="entry name" value="NAD(P)-bd_dom_sf"/>
</dbReference>
<evidence type="ECO:0000313" key="3">
    <source>
        <dbReference type="Proteomes" id="UP000656042"/>
    </source>
</evidence>
<dbReference type="Pfam" id="PF03807">
    <property type="entry name" value="F420_oxidored"/>
    <property type="match status" value="1"/>
</dbReference>
<dbReference type="Proteomes" id="UP000656042">
    <property type="component" value="Unassembled WGS sequence"/>
</dbReference>
<proteinExistence type="predicted"/>
<dbReference type="AlphaFoldDB" id="A0A8J3FL84"/>
<dbReference type="SUPFAM" id="SSF51735">
    <property type="entry name" value="NAD(P)-binding Rossmann-fold domains"/>
    <property type="match status" value="1"/>
</dbReference>
<evidence type="ECO:0000259" key="1">
    <source>
        <dbReference type="Pfam" id="PF03807"/>
    </source>
</evidence>
<gene>
    <name evidence="2" type="ORF">GCM10012284_08060</name>
</gene>
<dbReference type="RefSeq" id="WP_189077609.1">
    <property type="nucleotide sequence ID" value="NZ_BMMX01000001.1"/>
</dbReference>
<evidence type="ECO:0000313" key="2">
    <source>
        <dbReference type="EMBL" id="GGK76498.1"/>
    </source>
</evidence>
<accession>A0A8J3FL84</accession>